<proteinExistence type="predicted"/>
<keyword evidence="3" id="KW-1185">Reference proteome</keyword>
<organism evidence="2 3">
    <name type="scientific">Streptomyces hintoniae</name>
    <dbReference type="NCBI Taxonomy" id="3075521"/>
    <lineage>
        <taxon>Bacteria</taxon>
        <taxon>Bacillati</taxon>
        <taxon>Actinomycetota</taxon>
        <taxon>Actinomycetes</taxon>
        <taxon>Kitasatosporales</taxon>
        <taxon>Streptomycetaceae</taxon>
        <taxon>Streptomyces</taxon>
    </lineage>
</organism>
<evidence type="ECO:0000313" key="2">
    <source>
        <dbReference type="EMBL" id="MDT0477843.1"/>
    </source>
</evidence>
<gene>
    <name evidence="2" type="ORF">RM863_37565</name>
</gene>
<dbReference type="InterPro" id="IPR049251">
    <property type="entry name" value="DUF6884"/>
</dbReference>
<dbReference type="Proteomes" id="UP001180489">
    <property type="component" value="Unassembled WGS sequence"/>
</dbReference>
<protein>
    <recommendedName>
        <fullName evidence="1">DUF6884 domain-containing protein</fullName>
    </recommendedName>
</protein>
<reference evidence="2" key="1">
    <citation type="submission" date="2024-05" db="EMBL/GenBank/DDBJ databases">
        <title>30 novel species of actinomycetes from the DSMZ collection.</title>
        <authorList>
            <person name="Nouioui I."/>
        </authorList>
    </citation>
    <scope>NUCLEOTIDE SEQUENCE</scope>
    <source>
        <strain evidence="2">DSM 41014</strain>
    </source>
</reference>
<dbReference type="RefSeq" id="WP_311637859.1">
    <property type="nucleotide sequence ID" value="NZ_JAVRFF010000076.1"/>
</dbReference>
<dbReference type="EMBL" id="JAVRFF010000076">
    <property type="protein sequence ID" value="MDT0477843.1"/>
    <property type="molecule type" value="Genomic_DNA"/>
</dbReference>
<sequence>MGLRDEGRAIPRGDGSLMRRPLLDTGWGPERAAAYARRRRSYVTSSALQLDDSGQHAEVRMDFPRSTAGKGAARVDAARAIAASYGVLARSVAREPLALTVRGAAEDVARFVDGLPRVIDHAEQLASWVARMYGDWTRRTGNAWFFGALDEAARRAHAREFRAAAFRTIVAVLVGPEDVVLDEVDTDRPMWEQVEAFAGGVGQYGWLEIHEAYDPAQALQLLDTAHEAPAARWTVEDAHGEQLALFPQQLQPAVGPVVVIPCSGAKLPHKAPAGQLYTGTLHTRARKTADALTANGGTVLVLSALHGLLPLAQEIEPYDHTWEDEGSITPDQLRAQARQLGLAAAEDVVLLTPSRYTARAVDVWPDARTPLAHLGIGQQLGRLAALRTRPEQYTTAA</sequence>
<name>A0ABU2UX15_9ACTN</name>
<feature type="domain" description="DUF6884" evidence="1">
    <location>
        <begin position="257"/>
        <end position="383"/>
    </location>
</feature>
<comment type="caution">
    <text evidence="2">The sequence shown here is derived from an EMBL/GenBank/DDBJ whole genome shotgun (WGS) entry which is preliminary data.</text>
</comment>
<dbReference type="Pfam" id="PF21818">
    <property type="entry name" value="DUF6884"/>
    <property type="match status" value="1"/>
</dbReference>
<evidence type="ECO:0000313" key="3">
    <source>
        <dbReference type="Proteomes" id="UP001180489"/>
    </source>
</evidence>
<accession>A0ABU2UX15</accession>
<evidence type="ECO:0000259" key="1">
    <source>
        <dbReference type="Pfam" id="PF21818"/>
    </source>
</evidence>